<dbReference type="WBParaSite" id="nRc.2.0.1.t10385-RA">
    <property type="protein sequence ID" value="nRc.2.0.1.t10385-RA"/>
    <property type="gene ID" value="nRc.2.0.1.g10385"/>
</dbReference>
<evidence type="ECO:0000313" key="2">
    <source>
        <dbReference type="WBParaSite" id="nRc.2.0.1.t10385-RA"/>
    </source>
</evidence>
<name>A0A915I898_ROMCU</name>
<keyword evidence="1" id="KW-1185">Reference proteome</keyword>
<organism evidence="1 2">
    <name type="scientific">Romanomermis culicivorax</name>
    <name type="common">Nematode worm</name>
    <dbReference type="NCBI Taxonomy" id="13658"/>
    <lineage>
        <taxon>Eukaryota</taxon>
        <taxon>Metazoa</taxon>
        <taxon>Ecdysozoa</taxon>
        <taxon>Nematoda</taxon>
        <taxon>Enoplea</taxon>
        <taxon>Dorylaimia</taxon>
        <taxon>Mermithida</taxon>
        <taxon>Mermithoidea</taxon>
        <taxon>Mermithidae</taxon>
        <taxon>Romanomermis</taxon>
    </lineage>
</organism>
<proteinExistence type="predicted"/>
<dbReference type="AlphaFoldDB" id="A0A915I898"/>
<dbReference type="Proteomes" id="UP000887565">
    <property type="component" value="Unplaced"/>
</dbReference>
<evidence type="ECO:0000313" key="1">
    <source>
        <dbReference type="Proteomes" id="UP000887565"/>
    </source>
</evidence>
<reference evidence="2" key="1">
    <citation type="submission" date="2022-11" db="UniProtKB">
        <authorList>
            <consortium name="WormBaseParasite"/>
        </authorList>
    </citation>
    <scope>IDENTIFICATION</scope>
</reference>
<protein>
    <submittedName>
        <fullName evidence="2">Ovule protein</fullName>
    </submittedName>
</protein>
<accession>A0A915I898</accession>
<sequence>RQSCHTNSTNVDFNTRNVESDAKLKNSSRGKKFRQITCLELKQHKKGEESIMFCSSTLLCHPFYNKDQLNIVEEITMSM</sequence>